<keyword evidence="2" id="KW-1185">Reference proteome</keyword>
<proteinExistence type="predicted"/>
<evidence type="ECO:0000313" key="1">
    <source>
        <dbReference type="EMBL" id="KNZ46017.1"/>
    </source>
</evidence>
<comment type="caution">
    <text evidence="1">The sequence shown here is derived from an EMBL/GenBank/DDBJ whole genome shotgun (WGS) entry which is preliminary data.</text>
</comment>
<dbReference type="EMBL" id="LAVV01013072">
    <property type="protein sequence ID" value="KNZ46017.1"/>
    <property type="molecule type" value="Genomic_DNA"/>
</dbReference>
<dbReference type="Proteomes" id="UP000037035">
    <property type="component" value="Unassembled WGS sequence"/>
</dbReference>
<gene>
    <name evidence="1" type="ORF">VP01_761g3</name>
</gene>
<accession>A0A0L6UCR0</accession>
<reference evidence="1 2" key="1">
    <citation type="submission" date="2015-08" db="EMBL/GenBank/DDBJ databases">
        <title>Next Generation Sequencing and Analysis of the Genome of Puccinia sorghi L Schw, the Causal Agent of Maize Common Rust.</title>
        <authorList>
            <person name="Rochi L."/>
            <person name="Burguener G."/>
            <person name="Darino M."/>
            <person name="Turjanski A."/>
            <person name="Kreff E."/>
            <person name="Dieguez M.J."/>
            <person name="Sacco F."/>
        </authorList>
    </citation>
    <scope>NUCLEOTIDE SEQUENCE [LARGE SCALE GENOMIC DNA]</scope>
    <source>
        <strain evidence="1 2">RO10H11247</strain>
    </source>
</reference>
<evidence type="ECO:0000313" key="2">
    <source>
        <dbReference type="Proteomes" id="UP000037035"/>
    </source>
</evidence>
<sequence length="421" mass="50227">MIWLGVPVAHPLCIIRPNRYLSKATAEGGLTHKAYTLLESVVHILFQLELQKKSQEKFSATITISLTEEDLENTTPNLEKTSHCWSKNETLINSSSTLFVCFKKQRKWEKKGIVYKKILFLQYSWFQGQFVHASDVRPPFSNVADPYDCLIWRINYNMISVFFKRWKANYGIMHHVKIIERWIHLHFLFFSFFFFLARKQYFHIIHEQLLAMPTTHWDASHIIYEMMCPFEASFCLNSFLFIPPSTLGLVHDIDEPCVRLGPNNKLVVYNQLSNPFLERRRSFWEKIPNQTGWILFHNKYAGRLETKHLLNCNHRLENNGKKEHKKQLRIKKWYHSLRQRRKHAWRERLWQGWKDNILPLLPFRFEIVCWLIRLSCTKSFSTSIKVSRFNFEFPESSLSELKVELISSGMDQVLSMQFIFI</sequence>
<dbReference type="AlphaFoldDB" id="A0A0L6UCR0"/>
<dbReference type="VEuPathDB" id="FungiDB:VP01_761g3"/>
<name>A0A0L6UCR0_9BASI</name>
<protein>
    <submittedName>
        <fullName evidence="1">Uncharacterized protein</fullName>
    </submittedName>
</protein>
<organism evidence="1 2">
    <name type="scientific">Puccinia sorghi</name>
    <dbReference type="NCBI Taxonomy" id="27349"/>
    <lineage>
        <taxon>Eukaryota</taxon>
        <taxon>Fungi</taxon>
        <taxon>Dikarya</taxon>
        <taxon>Basidiomycota</taxon>
        <taxon>Pucciniomycotina</taxon>
        <taxon>Pucciniomycetes</taxon>
        <taxon>Pucciniales</taxon>
        <taxon>Pucciniaceae</taxon>
        <taxon>Puccinia</taxon>
    </lineage>
</organism>